<name>A0A5C6B3V2_9PLAN</name>
<dbReference type="RefSeq" id="WP_146374275.1">
    <property type="nucleotide sequence ID" value="NZ_SJPP01000004.1"/>
</dbReference>
<dbReference type="EMBL" id="SJPP01000004">
    <property type="protein sequence ID" value="TWU05174.1"/>
    <property type="molecule type" value="Genomic_DNA"/>
</dbReference>
<gene>
    <name evidence="1" type="ORF">CA54_58620</name>
</gene>
<reference evidence="1 2" key="1">
    <citation type="submission" date="2019-02" db="EMBL/GenBank/DDBJ databases">
        <title>Deep-cultivation of Planctomycetes and their phenomic and genomic characterization uncovers novel biology.</title>
        <authorList>
            <person name="Wiegand S."/>
            <person name="Jogler M."/>
            <person name="Boedeker C."/>
            <person name="Pinto D."/>
            <person name="Vollmers J."/>
            <person name="Rivas-Marin E."/>
            <person name="Kohn T."/>
            <person name="Peeters S.H."/>
            <person name="Heuer A."/>
            <person name="Rast P."/>
            <person name="Oberbeckmann S."/>
            <person name="Bunk B."/>
            <person name="Jeske O."/>
            <person name="Meyerdierks A."/>
            <person name="Storesund J.E."/>
            <person name="Kallscheuer N."/>
            <person name="Luecker S."/>
            <person name="Lage O.M."/>
            <person name="Pohl T."/>
            <person name="Merkel B.J."/>
            <person name="Hornburger P."/>
            <person name="Mueller R.-W."/>
            <person name="Bruemmer F."/>
            <person name="Labrenz M."/>
            <person name="Spormann A.M."/>
            <person name="Op Den Camp H."/>
            <person name="Overmann J."/>
            <person name="Amann R."/>
            <person name="Jetten M.S.M."/>
            <person name="Mascher T."/>
            <person name="Medema M.H."/>
            <person name="Devos D.P."/>
            <person name="Kaster A.-K."/>
            <person name="Ovreas L."/>
            <person name="Rohde M."/>
            <person name="Galperin M.Y."/>
            <person name="Jogler C."/>
        </authorList>
    </citation>
    <scope>NUCLEOTIDE SEQUENCE [LARGE SCALE GENOMIC DNA]</scope>
    <source>
        <strain evidence="1 2">CA54</strain>
    </source>
</reference>
<comment type="caution">
    <text evidence="1">The sequence shown here is derived from an EMBL/GenBank/DDBJ whole genome shotgun (WGS) entry which is preliminary data.</text>
</comment>
<dbReference type="Proteomes" id="UP000320735">
    <property type="component" value="Unassembled WGS sequence"/>
</dbReference>
<protein>
    <submittedName>
        <fullName evidence="1">Uncharacterized protein</fullName>
    </submittedName>
</protein>
<evidence type="ECO:0000313" key="2">
    <source>
        <dbReference type="Proteomes" id="UP000320735"/>
    </source>
</evidence>
<accession>A0A5C6B3V2</accession>
<organism evidence="1 2">
    <name type="scientific">Symmachiella macrocystis</name>
    <dbReference type="NCBI Taxonomy" id="2527985"/>
    <lineage>
        <taxon>Bacteria</taxon>
        <taxon>Pseudomonadati</taxon>
        <taxon>Planctomycetota</taxon>
        <taxon>Planctomycetia</taxon>
        <taxon>Planctomycetales</taxon>
        <taxon>Planctomycetaceae</taxon>
        <taxon>Symmachiella</taxon>
    </lineage>
</organism>
<keyword evidence="2" id="KW-1185">Reference proteome</keyword>
<dbReference type="OrthoDB" id="267970at2"/>
<sequence length="218" mass="24720">MAGLNDLTARLDAEFAEFEQGIDALQASAQSDYEARKSRFHALFEPAANRIVELARPRLQLLVERFRDRVNVQPVMTQYLREVTFSFDSQPAQTVLKFSLSHDASVKNLTLDRDLDILPILFKCDPHASLCMPLDQIDEEEITNWFDEQIVSFVKTAKEMHRNNNYLKGHLVLDPIAGVQSPKFAAKSTLESGGTTHYFISNETCQEFQKRQNPGATA</sequence>
<proteinExistence type="predicted"/>
<dbReference type="AlphaFoldDB" id="A0A5C6B3V2"/>
<evidence type="ECO:0000313" key="1">
    <source>
        <dbReference type="EMBL" id="TWU05174.1"/>
    </source>
</evidence>